<name>A0A344TCL9_9BACT</name>
<evidence type="ECO:0000313" key="2">
    <source>
        <dbReference type="Proteomes" id="UP000251993"/>
    </source>
</evidence>
<dbReference type="Proteomes" id="UP000251993">
    <property type="component" value="Chromosome"/>
</dbReference>
<organism evidence="1 2">
    <name type="scientific">Runella rosea</name>
    <dbReference type="NCBI Taxonomy" id="2259595"/>
    <lineage>
        <taxon>Bacteria</taxon>
        <taxon>Pseudomonadati</taxon>
        <taxon>Bacteroidota</taxon>
        <taxon>Cytophagia</taxon>
        <taxon>Cytophagales</taxon>
        <taxon>Spirosomataceae</taxon>
        <taxon>Runella</taxon>
    </lineage>
</organism>
<proteinExistence type="predicted"/>
<dbReference type="AlphaFoldDB" id="A0A344TCL9"/>
<accession>A0A344TCL9</accession>
<sequence length="250" mass="27540">MDEEERALIVSEIKTMMRTSPINIDLDRFDIKVKPNSEYKKGTHIGFKFQCKNPDGLTNALLGSQEFNLDSTSTVLGWFMQLATHGVGFRQIGRARSIHIEIDEQDCDIHIDTHGIVAGLGVYYFKGMEGHLNWDLIPSYFPTLHLGRNSFLGLYVGLTDSLDEESVLEGLATHGPVLPKLSKATLDLLSRAEVGVQLYIGEATGLRATVSGLGDEAKIWGSFETRIGRDANLRLSATSNEAKLTLGGSW</sequence>
<dbReference type="KEGG" id="run:DR864_00935"/>
<evidence type="ECO:0000313" key="1">
    <source>
        <dbReference type="EMBL" id="AXE16390.1"/>
    </source>
</evidence>
<dbReference type="EMBL" id="CP030850">
    <property type="protein sequence ID" value="AXE16390.1"/>
    <property type="molecule type" value="Genomic_DNA"/>
</dbReference>
<dbReference type="OrthoDB" id="7375020at2"/>
<protein>
    <submittedName>
        <fullName evidence="1">Uncharacterized protein</fullName>
    </submittedName>
</protein>
<dbReference type="RefSeq" id="WP_114065177.1">
    <property type="nucleotide sequence ID" value="NZ_CP030850.1"/>
</dbReference>
<keyword evidence="2" id="KW-1185">Reference proteome</keyword>
<reference evidence="1 2" key="1">
    <citation type="submission" date="2018-07" db="EMBL/GenBank/DDBJ databases">
        <title>Genome sequencing of Runella.</title>
        <authorList>
            <person name="Baek M.-G."/>
            <person name="Yi H."/>
        </authorList>
    </citation>
    <scope>NUCLEOTIDE SEQUENCE [LARGE SCALE GENOMIC DNA]</scope>
    <source>
        <strain evidence="1 2">HYN0085</strain>
    </source>
</reference>
<gene>
    <name evidence="1" type="ORF">DR864_00935</name>
</gene>